<name>A0A7T8QRU4_CALRO</name>
<evidence type="ECO:0000313" key="3">
    <source>
        <dbReference type="Proteomes" id="UP000595437"/>
    </source>
</evidence>
<proteinExistence type="predicted"/>
<dbReference type="Proteomes" id="UP000595437">
    <property type="component" value="Chromosome 3"/>
</dbReference>
<dbReference type="AlphaFoldDB" id="A0A7T8QRU4"/>
<feature type="region of interest" description="Disordered" evidence="1">
    <location>
        <begin position="1"/>
        <end position="49"/>
    </location>
</feature>
<accession>A0A7T8QRU4</accession>
<feature type="compositionally biased region" description="Polar residues" evidence="1">
    <location>
        <begin position="1"/>
        <end position="12"/>
    </location>
</feature>
<keyword evidence="3" id="KW-1185">Reference proteome</keyword>
<evidence type="ECO:0000256" key="1">
    <source>
        <dbReference type="SAM" id="MobiDB-lite"/>
    </source>
</evidence>
<sequence>MWYVAQNLQTKEGLSDEGLDSAGLGKASSGSVARPSAPCTQRSWPFYRK</sequence>
<protein>
    <submittedName>
        <fullName evidence="2">Uncharacterized protein</fullName>
    </submittedName>
</protein>
<evidence type="ECO:0000313" key="2">
    <source>
        <dbReference type="EMBL" id="QQP52926.1"/>
    </source>
</evidence>
<organism evidence="2 3">
    <name type="scientific">Caligus rogercresseyi</name>
    <name type="common">Sea louse</name>
    <dbReference type="NCBI Taxonomy" id="217165"/>
    <lineage>
        <taxon>Eukaryota</taxon>
        <taxon>Metazoa</taxon>
        <taxon>Ecdysozoa</taxon>
        <taxon>Arthropoda</taxon>
        <taxon>Crustacea</taxon>
        <taxon>Multicrustacea</taxon>
        <taxon>Hexanauplia</taxon>
        <taxon>Copepoda</taxon>
        <taxon>Siphonostomatoida</taxon>
        <taxon>Caligidae</taxon>
        <taxon>Caligus</taxon>
    </lineage>
</organism>
<gene>
    <name evidence="2" type="ORF">FKW44_005223</name>
</gene>
<reference evidence="3" key="1">
    <citation type="submission" date="2021-01" db="EMBL/GenBank/DDBJ databases">
        <title>Caligus Genome Assembly.</title>
        <authorList>
            <person name="Gallardo-Escarate C."/>
        </authorList>
    </citation>
    <scope>NUCLEOTIDE SEQUENCE [LARGE SCALE GENOMIC DNA]</scope>
</reference>
<dbReference type="EMBL" id="CP045892">
    <property type="protein sequence ID" value="QQP52926.1"/>
    <property type="molecule type" value="Genomic_DNA"/>
</dbReference>